<dbReference type="SMART" id="SM00347">
    <property type="entry name" value="HTH_MARR"/>
    <property type="match status" value="1"/>
</dbReference>
<evidence type="ECO:0000259" key="4">
    <source>
        <dbReference type="PROSITE" id="PS50995"/>
    </source>
</evidence>
<evidence type="ECO:0000313" key="5">
    <source>
        <dbReference type="EMBL" id="MFD2647717.1"/>
    </source>
</evidence>
<dbReference type="InterPro" id="IPR000835">
    <property type="entry name" value="HTH_MarR-typ"/>
</dbReference>
<dbReference type="PANTHER" id="PTHR42756:SF1">
    <property type="entry name" value="TRANSCRIPTIONAL REPRESSOR OF EMRAB OPERON"/>
    <property type="match status" value="1"/>
</dbReference>
<dbReference type="InterPro" id="IPR036390">
    <property type="entry name" value="WH_DNA-bd_sf"/>
</dbReference>
<dbReference type="Pfam" id="PF12802">
    <property type="entry name" value="MarR_2"/>
    <property type="match status" value="1"/>
</dbReference>
<reference evidence="6" key="1">
    <citation type="journal article" date="2019" name="Int. J. Syst. Evol. Microbiol.">
        <title>The Global Catalogue of Microorganisms (GCM) 10K type strain sequencing project: providing services to taxonomists for standard genome sequencing and annotation.</title>
        <authorList>
            <consortium name="The Broad Institute Genomics Platform"/>
            <consortium name="The Broad Institute Genome Sequencing Center for Infectious Disease"/>
            <person name="Wu L."/>
            <person name="Ma J."/>
        </authorList>
    </citation>
    <scope>NUCLEOTIDE SEQUENCE [LARGE SCALE GENOMIC DNA]</scope>
    <source>
        <strain evidence="6">CCM 7427</strain>
    </source>
</reference>
<evidence type="ECO:0000256" key="3">
    <source>
        <dbReference type="ARBA" id="ARBA00023163"/>
    </source>
</evidence>
<keyword evidence="6" id="KW-1185">Reference proteome</keyword>
<comment type="caution">
    <text evidence="5">The sequence shown here is derived from an EMBL/GenBank/DDBJ whole genome shotgun (WGS) entry which is preliminary data.</text>
</comment>
<feature type="domain" description="HTH marR-type" evidence="4">
    <location>
        <begin position="1"/>
        <end position="138"/>
    </location>
</feature>
<dbReference type="InterPro" id="IPR036388">
    <property type="entry name" value="WH-like_DNA-bd_sf"/>
</dbReference>
<dbReference type="EMBL" id="JBHUNP010000001">
    <property type="protein sequence ID" value="MFD2647717.1"/>
    <property type="molecule type" value="Genomic_DNA"/>
</dbReference>
<keyword evidence="3" id="KW-0804">Transcription</keyword>
<dbReference type="SUPFAM" id="SSF46785">
    <property type="entry name" value="Winged helix' DNA-binding domain"/>
    <property type="match status" value="1"/>
</dbReference>
<accession>A0ABW5QIX1</accession>
<evidence type="ECO:0000313" key="6">
    <source>
        <dbReference type="Proteomes" id="UP001597521"/>
    </source>
</evidence>
<dbReference type="PROSITE" id="PS50995">
    <property type="entry name" value="HTH_MARR_2"/>
    <property type="match status" value="1"/>
</dbReference>
<dbReference type="Gene3D" id="1.10.10.10">
    <property type="entry name" value="Winged helix-like DNA-binding domain superfamily/Winged helix DNA-binding domain"/>
    <property type="match status" value="1"/>
</dbReference>
<proteinExistence type="predicted"/>
<evidence type="ECO:0000256" key="1">
    <source>
        <dbReference type="ARBA" id="ARBA00023015"/>
    </source>
</evidence>
<gene>
    <name evidence="5" type="ORF">ACFSX5_07945</name>
</gene>
<dbReference type="RefSeq" id="WP_386832736.1">
    <property type="nucleotide sequence ID" value="NZ_JBHUNP010000001.1"/>
</dbReference>
<keyword evidence="2" id="KW-0238">DNA-binding</keyword>
<protein>
    <submittedName>
        <fullName evidence="5">MarR family winged helix-turn-helix transcriptional regulator</fullName>
    </submittedName>
</protein>
<keyword evidence="1" id="KW-0805">Transcription regulation</keyword>
<dbReference type="PANTHER" id="PTHR42756">
    <property type="entry name" value="TRANSCRIPTIONAL REGULATOR, MARR"/>
    <property type="match status" value="1"/>
</dbReference>
<dbReference type="Proteomes" id="UP001597521">
    <property type="component" value="Unassembled WGS sequence"/>
</dbReference>
<name>A0ABW5QIX1_9HYPH</name>
<organism evidence="5 6">
    <name type="scientific">Devosia albogilva</name>
    <dbReference type="NCBI Taxonomy" id="429726"/>
    <lineage>
        <taxon>Bacteria</taxon>
        <taxon>Pseudomonadati</taxon>
        <taxon>Pseudomonadota</taxon>
        <taxon>Alphaproteobacteria</taxon>
        <taxon>Hyphomicrobiales</taxon>
        <taxon>Devosiaceae</taxon>
        <taxon>Devosia</taxon>
    </lineage>
</organism>
<dbReference type="PRINTS" id="PR00598">
    <property type="entry name" value="HTHMARR"/>
</dbReference>
<evidence type="ECO:0000256" key="2">
    <source>
        <dbReference type="ARBA" id="ARBA00023125"/>
    </source>
</evidence>
<sequence>MVLDRHQSAGYLTNWCARLFARELDRQLAPHGLMPAYMPVLFALADEGAMTPKRLSERAAVEQPTMTATLNRMVRDGLIAREPHPEDRRSTLIALTDSGRAKLPVVEQITRATNEIALEQLEPAERQQLLRLLRQVIGVLEVQSGRPRSVPD</sequence>